<accession>A0A151JGH5</accession>
<protein>
    <submittedName>
        <fullName evidence="1">Uncharacterized protein</fullName>
    </submittedName>
</protein>
<dbReference type="EMBL" id="LOMK01000001">
    <property type="protein sequence ID" value="KYN24881.1"/>
    <property type="molecule type" value="Genomic_DNA"/>
</dbReference>
<organism evidence="1 2">
    <name type="scientific">Vibrio cidicii</name>
    <dbReference type="NCBI Taxonomy" id="1763883"/>
    <lineage>
        <taxon>Bacteria</taxon>
        <taxon>Pseudomonadati</taxon>
        <taxon>Pseudomonadota</taxon>
        <taxon>Gammaproteobacteria</taxon>
        <taxon>Vibrionales</taxon>
        <taxon>Vibrionaceae</taxon>
        <taxon>Vibrio</taxon>
    </lineage>
</organism>
<evidence type="ECO:0000313" key="1">
    <source>
        <dbReference type="EMBL" id="KYN24881.1"/>
    </source>
</evidence>
<name>A0A151JGH5_9VIBR</name>
<sequence>MKKLTLFELNQKIESEKRLNIQFKGCEFKEANDKIYMIKLPKQLEKHKGSLDFDKKLKSALKNLEAIAGQEIVFTNGEPIELEQPESVSIESSVVDGLIKFSASSGKIRNLPVNSMFRLKVDEALIKEIEETKALNNRLLDELKNDLDYALGLILQFETKNKGLISNYYAVVKKDKKFVKSGDAVNLSESTIQSLVLHINKKYKKAFRTSELPTFTHFKEAFMYGVSGQHIKPLHDAQEVVEQFKAMRCKTILGRPAAEFLTKALYQELDGLDVLIYDYTNPRISAYDTNKTLIANAINNFFNKINDDLAQYISNANARRDLIELYSKILCDYYIKGVQHDLDVIIASNMREGKH</sequence>
<dbReference type="Proteomes" id="UP000075349">
    <property type="component" value="Unassembled WGS sequence"/>
</dbReference>
<dbReference type="AlphaFoldDB" id="A0A151JGH5"/>
<evidence type="ECO:0000313" key="2">
    <source>
        <dbReference type="Proteomes" id="UP000075349"/>
    </source>
</evidence>
<proteinExistence type="predicted"/>
<comment type="caution">
    <text evidence="1">The sequence shown here is derived from an EMBL/GenBank/DDBJ whole genome shotgun (WGS) entry which is preliminary data.</text>
</comment>
<reference evidence="2" key="1">
    <citation type="submission" date="2015-12" db="EMBL/GenBank/DDBJ databases">
        <authorList>
            <person name="Tarr C.L."/>
            <person name="Gladney L.M."/>
        </authorList>
    </citation>
    <scope>NUCLEOTIDE SEQUENCE [LARGE SCALE GENOMIC DNA]</scope>
    <source>
        <strain evidence="2">2756-81</strain>
    </source>
</reference>
<gene>
    <name evidence="1" type="ORF">AUQ44_03365</name>
</gene>